<organism evidence="1 2">
    <name type="scientific">Oedothorax gibbosus</name>
    <dbReference type="NCBI Taxonomy" id="931172"/>
    <lineage>
        <taxon>Eukaryota</taxon>
        <taxon>Metazoa</taxon>
        <taxon>Ecdysozoa</taxon>
        <taxon>Arthropoda</taxon>
        <taxon>Chelicerata</taxon>
        <taxon>Arachnida</taxon>
        <taxon>Araneae</taxon>
        <taxon>Araneomorphae</taxon>
        <taxon>Entelegynae</taxon>
        <taxon>Araneoidea</taxon>
        <taxon>Linyphiidae</taxon>
        <taxon>Erigoninae</taxon>
        <taxon>Oedothorax</taxon>
    </lineage>
</organism>
<sequence length="68" mass="7597">MAVSCFAGLDEKSAGGEFSSHMRIFRNSSSSSDLRTFFSSHLLFGKVCIPLFSLELKHYSQQQVSDFV</sequence>
<comment type="caution">
    <text evidence="1">The sequence shown here is derived from an EMBL/GenBank/DDBJ whole genome shotgun (WGS) entry which is preliminary data.</text>
</comment>
<protein>
    <submittedName>
        <fullName evidence="1">Uncharacterized protein</fullName>
    </submittedName>
</protein>
<dbReference type="Proteomes" id="UP000827092">
    <property type="component" value="Unassembled WGS sequence"/>
</dbReference>
<proteinExistence type="predicted"/>
<name>A0AAV6U912_9ARAC</name>
<gene>
    <name evidence="1" type="ORF">JTE90_023355</name>
</gene>
<dbReference type="EMBL" id="JAFNEN010000581">
    <property type="protein sequence ID" value="KAG8180146.1"/>
    <property type="molecule type" value="Genomic_DNA"/>
</dbReference>
<keyword evidence="2" id="KW-1185">Reference proteome</keyword>
<accession>A0AAV6U912</accession>
<dbReference type="AlphaFoldDB" id="A0AAV6U912"/>
<reference evidence="1 2" key="1">
    <citation type="journal article" date="2022" name="Nat. Ecol. Evol.">
        <title>A masculinizing supergene underlies an exaggerated male reproductive morph in a spider.</title>
        <authorList>
            <person name="Hendrickx F."/>
            <person name="De Corte Z."/>
            <person name="Sonet G."/>
            <person name="Van Belleghem S.M."/>
            <person name="Kostlbacher S."/>
            <person name="Vangestel C."/>
        </authorList>
    </citation>
    <scope>NUCLEOTIDE SEQUENCE [LARGE SCALE GENOMIC DNA]</scope>
    <source>
        <strain evidence="1">W744_W776</strain>
    </source>
</reference>
<evidence type="ECO:0000313" key="2">
    <source>
        <dbReference type="Proteomes" id="UP000827092"/>
    </source>
</evidence>
<evidence type="ECO:0000313" key="1">
    <source>
        <dbReference type="EMBL" id="KAG8180146.1"/>
    </source>
</evidence>